<reference evidence="1" key="1">
    <citation type="submission" date="2017-02" db="UniProtKB">
        <authorList>
            <consortium name="WormBaseParasite"/>
        </authorList>
    </citation>
    <scope>IDENTIFICATION</scope>
</reference>
<sequence>LTCAPPLIETQLINHLSHLIQEIDSVENGIDIKLRGTAWVPTNFEQAASAKRIFLTLFRHFNSAGYHFLCSGSLRGQTKSDVFFFRKHLKCCSDSNYFLISYERKDRLRVFEAPPETLSCIDAVVKNHWSRGIQETKTTYVNNFLIIDNVAKPPANYKNFLRTNVGHEVRIIQLGCAEFKLAGNPFYTDGDELLETQRMSMELVKKMSDIGWKLITSVTLSQRISDKCCLIFESSTPRKMNIFAISPAKSDLLRLLNAPFEIRATVKKIIEEFWLRGIQETG</sequence>
<name>A0A0M3JSS7_ANISI</name>
<protein>
    <submittedName>
        <fullName evidence="1">4-diphosphocytidyl-2-C-methyl-D-erythritol kinase</fullName>
    </submittedName>
</protein>
<proteinExistence type="predicted"/>
<dbReference type="PANTHER" id="PTHR38696:SF1">
    <property type="entry name" value="MEDIATOR OF RNA POLYMERASE II TRANSCRIPTION SUBUNIT 13"/>
    <property type="match status" value="1"/>
</dbReference>
<dbReference type="PANTHER" id="PTHR38696">
    <property type="entry name" value="MEDIATOR OF RNA POLYMERASE II TRANSCRIPTION SUBUNIT 13"/>
    <property type="match status" value="1"/>
</dbReference>
<dbReference type="AlphaFoldDB" id="A0A0M3JSS7"/>
<accession>A0A0M3JSS7</accession>
<evidence type="ECO:0000313" key="1">
    <source>
        <dbReference type="WBParaSite" id="ASIM_0001105001-mRNA-1"/>
    </source>
</evidence>
<dbReference type="WBParaSite" id="ASIM_0001105001-mRNA-1">
    <property type="protein sequence ID" value="ASIM_0001105001-mRNA-1"/>
    <property type="gene ID" value="ASIM_0001105001"/>
</dbReference>
<organism evidence="1">
    <name type="scientific">Anisakis simplex</name>
    <name type="common">Herring worm</name>
    <dbReference type="NCBI Taxonomy" id="6269"/>
    <lineage>
        <taxon>Eukaryota</taxon>
        <taxon>Metazoa</taxon>
        <taxon>Ecdysozoa</taxon>
        <taxon>Nematoda</taxon>
        <taxon>Chromadorea</taxon>
        <taxon>Rhabditida</taxon>
        <taxon>Spirurina</taxon>
        <taxon>Ascaridomorpha</taxon>
        <taxon>Ascaridoidea</taxon>
        <taxon>Anisakidae</taxon>
        <taxon>Anisakis</taxon>
        <taxon>Anisakis simplex complex</taxon>
    </lineage>
</organism>